<proteinExistence type="predicted"/>
<keyword evidence="2" id="KW-1185">Reference proteome</keyword>
<name>A0A0M3I7V6_ASCLU</name>
<reference evidence="3" key="1">
    <citation type="submission" date="2017-02" db="UniProtKB">
        <authorList>
            <consortium name="WormBaseParasite"/>
        </authorList>
    </citation>
    <scope>IDENTIFICATION</scope>
</reference>
<feature type="compositionally biased region" description="Low complexity" evidence="1">
    <location>
        <begin position="11"/>
        <end position="22"/>
    </location>
</feature>
<dbReference type="AlphaFoldDB" id="A0A0M3I7V6"/>
<protein>
    <submittedName>
        <fullName evidence="3">Sigma70_r1_2 domain-containing protein</fullName>
    </submittedName>
</protein>
<sequence>LQKHITEEFSEANNSSSHSSESIPQERRHTPSLIHLLNNLTDNESQLLTDYVQQRAYANLKEMIDERINYIDDFEDGEIFTIADKYTESELFLRTLNLSEKQLEIIHAYQVIPSTLYVNIHRYYFIFECIKKIARESSTPTM</sequence>
<evidence type="ECO:0000256" key="1">
    <source>
        <dbReference type="SAM" id="MobiDB-lite"/>
    </source>
</evidence>
<dbReference type="Proteomes" id="UP000036681">
    <property type="component" value="Unplaced"/>
</dbReference>
<evidence type="ECO:0000313" key="2">
    <source>
        <dbReference type="Proteomes" id="UP000036681"/>
    </source>
</evidence>
<feature type="region of interest" description="Disordered" evidence="1">
    <location>
        <begin position="1"/>
        <end position="25"/>
    </location>
</feature>
<accession>A0A0M3I7V6</accession>
<organism evidence="2 3">
    <name type="scientific">Ascaris lumbricoides</name>
    <name type="common">Giant roundworm</name>
    <dbReference type="NCBI Taxonomy" id="6252"/>
    <lineage>
        <taxon>Eukaryota</taxon>
        <taxon>Metazoa</taxon>
        <taxon>Ecdysozoa</taxon>
        <taxon>Nematoda</taxon>
        <taxon>Chromadorea</taxon>
        <taxon>Rhabditida</taxon>
        <taxon>Spirurina</taxon>
        <taxon>Ascaridomorpha</taxon>
        <taxon>Ascaridoidea</taxon>
        <taxon>Ascarididae</taxon>
        <taxon>Ascaris</taxon>
    </lineage>
</organism>
<dbReference type="WBParaSite" id="ALUE_0001333501-mRNA-1">
    <property type="protein sequence ID" value="ALUE_0001333501-mRNA-1"/>
    <property type="gene ID" value="ALUE_0001333501"/>
</dbReference>
<evidence type="ECO:0000313" key="3">
    <source>
        <dbReference type="WBParaSite" id="ALUE_0001333501-mRNA-1"/>
    </source>
</evidence>